<evidence type="ECO:0000256" key="1">
    <source>
        <dbReference type="SAM" id="Phobius"/>
    </source>
</evidence>
<reference evidence="3" key="1">
    <citation type="journal article" date="2019" name="Int. J. Syst. Evol. Microbiol.">
        <title>The Global Catalogue of Microorganisms (GCM) 10K type strain sequencing project: providing services to taxonomists for standard genome sequencing and annotation.</title>
        <authorList>
            <consortium name="The Broad Institute Genomics Platform"/>
            <consortium name="The Broad Institute Genome Sequencing Center for Infectious Disease"/>
            <person name="Wu L."/>
            <person name="Ma J."/>
        </authorList>
    </citation>
    <scope>NUCLEOTIDE SEQUENCE [LARGE SCALE GENOMIC DNA]</scope>
    <source>
        <strain evidence="3">CCM 9147</strain>
    </source>
</reference>
<evidence type="ECO:0000313" key="2">
    <source>
        <dbReference type="EMBL" id="MFD1462862.1"/>
    </source>
</evidence>
<evidence type="ECO:0000313" key="3">
    <source>
        <dbReference type="Proteomes" id="UP001597340"/>
    </source>
</evidence>
<comment type="caution">
    <text evidence="2">The sequence shown here is derived from an EMBL/GenBank/DDBJ whole genome shotgun (WGS) entry which is preliminary data.</text>
</comment>
<feature type="transmembrane region" description="Helical" evidence="1">
    <location>
        <begin position="12"/>
        <end position="28"/>
    </location>
</feature>
<dbReference type="RefSeq" id="WP_377570583.1">
    <property type="nucleotide sequence ID" value="NZ_JBHTNZ010000023.1"/>
</dbReference>
<keyword evidence="1" id="KW-0472">Membrane</keyword>
<accession>A0ABW4DDV3</accession>
<keyword evidence="1" id="KW-0812">Transmembrane</keyword>
<dbReference type="EMBL" id="JBHTNZ010000023">
    <property type="protein sequence ID" value="MFD1462862.1"/>
    <property type="molecule type" value="Genomic_DNA"/>
</dbReference>
<name>A0ABW4DDV3_9BACL</name>
<sequence>MNPLFELQDLLPYLFTIGLLCTVTYTYLTHLHGDVPECWVGGGSVWPHASSLMPMSARGQDMPIRLARHIRRKEAPDEDTSDCFSSLNDSTVNQRGGTNDTIQGIHLLG</sequence>
<proteinExistence type="predicted"/>
<gene>
    <name evidence="2" type="ORF">ACFQ5D_15975</name>
</gene>
<organism evidence="2 3">
    <name type="scientific">Paenibacillus farraposensis</name>
    <dbReference type="NCBI Taxonomy" id="2807095"/>
    <lineage>
        <taxon>Bacteria</taxon>
        <taxon>Bacillati</taxon>
        <taxon>Bacillota</taxon>
        <taxon>Bacilli</taxon>
        <taxon>Bacillales</taxon>
        <taxon>Paenibacillaceae</taxon>
        <taxon>Paenibacillus</taxon>
    </lineage>
</organism>
<dbReference type="Proteomes" id="UP001597340">
    <property type="component" value="Unassembled WGS sequence"/>
</dbReference>
<keyword evidence="3" id="KW-1185">Reference proteome</keyword>
<protein>
    <submittedName>
        <fullName evidence="2">Uncharacterized protein</fullName>
    </submittedName>
</protein>
<keyword evidence="1" id="KW-1133">Transmembrane helix</keyword>